<evidence type="ECO:0000256" key="4">
    <source>
        <dbReference type="ARBA" id="ARBA00023163"/>
    </source>
</evidence>
<keyword evidence="2" id="KW-0805">Transcription regulation</keyword>
<dbReference type="InterPro" id="IPR013324">
    <property type="entry name" value="RNA_pol_sigma_r3/r4-like"/>
</dbReference>
<dbReference type="GO" id="GO:0006352">
    <property type="term" value="P:DNA-templated transcription initiation"/>
    <property type="evidence" value="ECO:0007669"/>
    <property type="project" value="InterPro"/>
</dbReference>
<reference evidence="7 8" key="1">
    <citation type="submission" date="2020-08" db="EMBL/GenBank/DDBJ databases">
        <title>Genomic Encyclopedia of Type Strains, Phase IV (KMG-IV): sequencing the most valuable type-strain genomes for metagenomic binning, comparative biology and taxonomic classification.</title>
        <authorList>
            <person name="Goeker M."/>
        </authorList>
    </citation>
    <scope>NUCLEOTIDE SEQUENCE [LARGE SCALE GENOMIC DNA]</scope>
    <source>
        <strain evidence="7 8">DSM 11099</strain>
    </source>
</reference>
<dbReference type="Gene3D" id="1.10.1740.10">
    <property type="match status" value="1"/>
</dbReference>
<evidence type="ECO:0000259" key="5">
    <source>
        <dbReference type="Pfam" id="PF04542"/>
    </source>
</evidence>
<keyword evidence="4" id="KW-0804">Transcription</keyword>
<comment type="caution">
    <text evidence="7">The sequence shown here is derived from an EMBL/GenBank/DDBJ whole genome shotgun (WGS) entry which is preliminary data.</text>
</comment>
<dbReference type="InterPro" id="IPR039425">
    <property type="entry name" value="RNA_pol_sigma-70-like"/>
</dbReference>
<protein>
    <submittedName>
        <fullName evidence="7">RNA polymerase sigma-70 factor (ECF subfamily)</fullName>
    </submittedName>
</protein>
<dbReference type="InterPro" id="IPR014284">
    <property type="entry name" value="RNA_pol_sigma-70_dom"/>
</dbReference>
<dbReference type="Gene3D" id="1.10.10.10">
    <property type="entry name" value="Winged helix-like DNA-binding domain superfamily/Winged helix DNA-binding domain"/>
    <property type="match status" value="1"/>
</dbReference>
<dbReference type="Pfam" id="PF04542">
    <property type="entry name" value="Sigma70_r2"/>
    <property type="match status" value="1"/>
</dbReference>
<comment type="similarity">
    <text evidence="1">Belongs to the sigma-70 factor family. ECF subfamily.</text>
</comment>
<dbReference type="InterPro" id="IPR007627">
    <property type="entry name" value="RNA_pol_sigma70_r2"/>
</dbReference>
<feature type="domain" description="RNA polymerase sigma-70 region 2" evidence="5">
    <location>
        <begin position="22"/>
        <end position="86"/>
    </location>
</feature>
<evidence type="ECO:0000313" key="8">
    <source>
        <dbReference type="Proteomes" id="UP000533306"/>
    </source>
</evidence>
<evidence type="ECO:0000256" key="2">
    <source>
        <dbReference type="ARBA" id="ARBA00023015"/>
    </source>
</evidence>
<dbReference type="Proteomes" id="UP000533306">
    <property type="component" value="Unassembled WGS sequence"/>
</dbReference>
<dbReference type="InterPro" id="IPR013249">
    <property type="entry name" value="RNA_pol_sigma70_r4_t2"/>
</dbReference>
<accession>A0A7W9VVS9</accession>
<proteinExistence type="inferred from homology"/>
<dbReference type="Pfam" id="PF08281">
    <property type="entry name" value="Sigma70_r4_2"/>
    <property type="match status" value="1"/>
</dbReference>
<evidence type="ECO:0000256" key="1">
    <source>
        <dbReference type="ARBA" id="ARBA00010641"/>
    </source>
</evidence>
<name>A0A7W9VVS9_9HYPH</name>
<evidence type="ECO:0000259" key="6">
    <source>
        <dbReference type="Pfam" id="PF08281"/>
    </source>
</evidence>
<sequence>MFSGKAGVEKLDLKRLMAAFVKMRPRLEAAALARVRSAATAEDLVQDTWVKLEKARTAAAIDNPAGFVAQVARNTVSDHLRKERRRSEIDREVSGLLWEGIDEVSPERTVIGRENLDAVRAALDELPEKTRRIFLMNRIDGIPHRRIAEQMGITDEAVYYHVRRALERLARLRDDFAG</sequence>
<keyword evidence="3" id="KW-0731">Sigma factor</keyword>
<dbReference type="PANTHER" id="PTHR43133">
    <property type="entry name" value="RNA POLYMERASE ECF-TYPE SIGMA FACTO"/>
    <property type="match status" value="1"/>
</dbReference>
<dbReference type="InterPro" id="IPR036388">
    <property type="entry name" value="WH-like_DNA-bd_sf"/>
</dbReference>
<feature type="domain" description="RNA polymerase sigma factor 70 region 4 type 2" evidence="6">
    <location>
        <begin position="117"/>
        <end position="169"/>
    </location>
</feature>
<dbReference type="GO" id="GO:0016987">
    <property type="term" value="F:sigma factor activity"/>
    <property type="evidence" value="ECO:0007669"/>
    <property type="project" value="UniProtKB-KW"/>
</dbReference>
<dbReference type="SUPFAM" id="SSF88659">
    <property type="entry name" value="Sigma3 and sigma4 domains of RNA polymerase sigma factors"/>
    <property type="match status" value="1"/>
</dbReference>
<dbReference type="RefSeq" id="WP_183832370.1">
    <property type="nucleotide sequence ID" value="NZ_JACHEU010000004.1"/>
</dbReference>
<dbReference type="SUPFAM" id="SSF88946">
    <property type="entry name" value="Sigma2 domain of RNA polymerase sigma factors"/>
    <property type="match status" value="1"/>
</dbReference>
<dbReference type="GO" id="GO:0003677">
    <property type="term" value="F:DNA binding"/>
    <property type="evidence" value="ECO:0007669"/>
    <property type="project" value="InterPro"/>
</dbReference>
<evidence type="ECO:0000256" key="3">
    <source>
        <dbReference type="ARBA" id="ARBA00023082"/>
    </source>
</evidence>
<gene>
    <name evidence="7" type="ORF">HNR59_003588</name>
</gene>
<dbReference type="NCBIfam" id="TIGR02937">
    <property type="entry name" value="sigma70-ECF"/>
    <property type="match status" value="1"/>
</dbReference>
<dbReference type="EMBL" id="JACHEU010000004">
    <property type="protein sequence ID" value="MBB6014194.1"/>
    <property type="molecule type" value="Genomic_DNA"/>
</dbReference>
<evidence type="ECO:0000313" key="7">
    <source>
        <dbReference type="EMBL" id="MBB6014194.1"/>
    </source>
</evidence>
<dbReference type="InterPro" id="IPR013325">
    <property type="entry name" value="RNA_pol_sigma_r2"/>
</dbReference>
<dbReference type="AlphaFoldDB" id="A0A7W9VVS9"/>
<dbReference type="PANTHER" id="PTHR43133:SF63">
    <property type="entry name" value="RNA POLYMERASE SIGMA FACTOR FECI-RELATED"/>
    <property type="match status" value="1"/>
</dbReference>
<keyword evidence="8" id="KW-1185">Reference proteome</keyword>
<organism evidence="7 8">
    <name type="scientific">Aquamicrobium lusatiense</name>
    <dbReference type="NCBI Taxonomy" id="89772"/>
    <lineage>
        <taxon>Bacteria</taxon>
        <taxon>Pseudomonadati</taxon>
        <taxon>Pseudomonadota</taxon>
        <taxon>Alphaproteobacteria</taxon>
        <taxon>Hyphomicrobiales</taxon>
        <taxon>Phyllobacteriaceae</taxon>
        <taxon>Aquamicrobium</taxon>
    </lineage>
</organism>